<accession>K6YIJ6</accession>
<comment type="similarity">
    <text evidence="1">Belongs to the glycosyl hydrolase 16 family.</text>
</comment>
<dbReference type="PROSITE" id="PS51762">
    <property type="entry name" value="GH16_2"/>
    <property type="match status" value="1"/>
</dbReference>
<dbReference type="PANTHER" id="PTHR10963:SF55">
    <property type="entry name" value="GLYCOSIDE HYDROLASE FAMILY 16 PROTEIN"/>
    <property type="match status" value="1"/>
</dbReference>
<feature type="domain" description="GH16" evidence="2">
    <location>
        <begin position="209"/>
        <end position="476"/>
    </location>
</feature>
<dbReference type="GO" id="GO:0004553">
    <property type="term" value="F:hydrolase activity, hydrolyzing O-glycosyl compounds"/>
    <property type="evidence" value="ECO:0007669"/>
    <property type="project" value="InterPro"/>
</dbReference>
<dbReference type="Pfam" id="PF11721">
    <property type="entry name" value="Malectin"/>
    <property type="match status" value="1"/>
</dbReference>
<dbReference type="Gene3D" id="2.60.120.200">
    <property type="match status" value="1"/>
</dbReference>
<dbReference type="InterPro" id="IPR050546">
    <property type="entry name" value="Glycosyl_Hydrlase_16"/>
</dbReference>
<evidence type="ECO:0000313" key="4">
    <source>
        <dbReference type="Proteomes" id="UP000006334"/>
    </source>
</evidence>
<dbReference type="Gene3D" id="2.60.120.430">
    <property type="entry name" value="Galactose-binding lectin"/>
    <property type="match status" value="1"/>
</dbReference>
<organism evidence="3 4">
    <name type="scientific">Aliiglaciecola lipolytica E3</name>
    <dbReference type="NCBI Taxonomy" id="1127673"/>
    <lineage>
        <taxon>Bacteria</taxon>
        <taxon>Pseudomonadati</taxon>
        <taxon>Pseudomonadota</taxon>
        <taxon>Gammaproteobacteria</taxon>
        <taxon>Alteromonadales</taxon>
        <taxon>Alteromonadaceae</taxon>
        <taxon>Aliiglaciecola</taxon>
    </lineage>
</organism>
<protein>
    <submittedName>
        <fullName evidence="3">Beta-glucanase</fullName>
    </submittedName>
</protein>
<dbReference type="PANTHER" id="PTHR10963">
    <property type="entry name" value="GLYCOSYL HYDROLASE-RELATED"/>
    <property type="match status" value="1"/>
</dbReference>
<keyword evidence="4" id="KW-1185">Reference proteome</keyword>
<dbReference type="STRING" id="1127673.GLIP_3817"/>
<sequence length="476" mass="54019">MNFWNELTNFQQGKLMQNYLSHRLTLLVPFVSAVLFISACVDSNSRVKSAHPQTATTKVNTPYSESIEYAINVGGGDYIGNDGISYQADDLSSESQKGTSKGIKGSQDPYLYESYRIGDMDLPLALENGIYDVTLKFAEPANLDSSKRLFDIFIEDTKHLSNLDIMQARDGKPLSALDRTIPNIKVNDGVLNITLKGQQKDPVLHAIIVRRKQQPTTDWKLVWSDEFNYDGAPDENKWNFDIWPARKVNDEDQTYTNRTKNVRVEDGVLIIEAHKEKYANAEYTSGRIHSKGKGDFLYGKAEIRARIPAGQGTWPAIWMLPSDAFKYATKCGPGNDWQGNGECDAWPNSGEIDIMEYVGYDPHNIHGTVHNKAYYWVNWEQRKASIDIGDEVNQEFQTYSIEWGPEHILIAYNNTPYFFYANQGEGWEAWPFDHPYHIILNLAIGGGWGRAGGPIDDSIFPVRLEVDYVRVYELNQ</sequence>
<evidence type="ECO:0000313" key="3">
    <source>
        <dbReference type="EMBL" id="GAC16428.1"/>
    </source>
</evidence>
<dbReference type="SUPFAM" id="SSF49899">
    <property type="entry name" value="Concanavalin A-like lectins/glucanases"/>
    <property type="match status" value="1"/>
</dbReference>
<comment type="caution">
    <text evidence="3">The sequence shown here is derived from an EMBL/GenBank/DDBJ whole genome shotgun (WGS) entry which is preliminary data.</text>
</comment>
<dbReference type="Proteomes" id="UP000006334">
    <property type="component" value="Unassembled WGS sequence"/>
</dbReference>
<dbReference type="InterPro" id="IPR000757">
    <property type="entry name" value="Beta-glucanase-like"/>
</dbReference>
<reference evidence="3 4" key="1">
    <citation type="journal article" date="2017" name="Antonie Van Leeuwenhoek">
        <title>Rhizobium rhizosphaerae sp. nov., a novel species isolated from rice rhizosphere.</title>
        <authorList>
            <person name="Zhao J.J."/>
            <person name="Zhang J."/>
            <person name="Zhang R.J."/>
            <person name="Zhang C.W."/>
            <person name="Yin H.Q."/>
            <person name="Zhang X.X."/>
        </authorList>
    </citation>
    <scope>NUCLEOTIDE SEQUENCE [LARGE SCALE GENOMIC DNA]</scope>
    <source>
        <strain evidence="3 4">E3</strain>
    </source>
</reference>
<proteinExistence type="inferred from homology"/>
<dbReference type="CDD" id="cd08023">
    <property type="entry name" value="GH16_laminarinase_like"/>
    <property type="match status" value="1"/>
</dbReference>
<name>K6YIJ6_9ALTE</name>
<dbReference type="GO" id="GO:0005975">
    <property type="term" value="P:carbohydrate metabolic process"/>
    <property type="evidence" value="ECO:0007669"/>
    <property type="project" value="InterPro"/>
</dbReference>
<evidence type="ECO:0000259" key="2">
    <source>
        <dbReference type="PROSITE" id="PS51762"/>
    </source>
</evidence>
<dbReference type="eggNOG" id="COG2273">
    <property type="taxonomic scope" value="Bacteria"/>
</dbReference>
<dbReference type="InterPro" id="IPR013320">
    <property type="entry name" value="ConA-like_dom_sf"/>
</dbReference>
<dbReference type="InterPro" id="IPR021720">
    <property type="entry name" value="Malectin_dom"/>
</dbReference>
<dbReference type="EMBL" id="BAEN01000070">
    <property type="protein sequence ID" value="GAC16428.1"/>
    <property type="molecule type" value="Genomic_DNA"/>
</dbReference>
<evidence type="ECO:0000256" key="1">
    <source>
        <dbReference type="ARBA" id="ARBA00006865"/>
    </source>
</evidence>
<dbReference type="Pfam" id="PF00722">
    <property type="entry name" value="Glyco_hydro_16"/>
    <property type="match status" value="1"/>
</dbReference>
<dbReference type="AlphaFoldDB" id="K6YIJ6"/>
<gene>
    <name evidence="3" type="primary">bglA</name>
    <name evidence="3" type="ORF">GLIP_3817</name>
</gene>